<gene>
    <name evidence="1" type="ORF">ACFPK2_06555</name>
</gene>
<protein>
    <submittedName>
        <fullName evidence="1">Uncharacterized protein</fullName>
    </submittedName>
</protein>
<name>A0ABW0F292_9HYPH</name>
<dbReference type="RefSeq" id="WP_260347916.1">
    <property type="nucleotide sequence ID" value="NZ_JAOAOS010000002.1"/>
</dbReference>
<reference evidence="2" key="1">
    <citation type="journal article" date="2019" name="Int. J. Syst. Evol. Microbiol.">
        <title>The Global Catalogue of Microorganisms (GCM) 10K type strain sequencing project: providing services to taxonomists for standard genome sequencing and annotation.</title>
        <authorList>
            <consortium name="The Broad Institute Genomics Platform"/>
            <consortium name="The Broad Institute Genome Sequencing Center for Infectious Disease"/>
            <person name="Wu L."/>
            <person name="Ma J."/>
        </authorList>
    </citation>
    <scope>NUCLEOTIDE SEQUENCE [LARGE SCALE GENOMIC DNA]</scope>
    <source>
        <strain evidence="2">CGMCC 1.15643</strain>
    </source>
</reference>
<proteinExistence type="predicted"/>
<evidence type="ECO:0000313" key="2">
    <source>
        <dbReference type="Proteomes" id="UP001595976"/>
    </source>
</evidence>
<dbReference type="EMBL" id="JBHSLI010000002">
    <property type="protein sequence ID" value="MFC5292645.1"/>
    <property type="molecule type" value="Genomic_DNA"/>
</dbReference>
<comment type="caution">
    <text evidence="1">The sequence shown here is derived from an EMBL/GenBank/DDBJ whole genome shotgun (WGS) entry which is preliminary data.</text>
</comment>
<sequence>MGERAQQAFEATVPAHLQEDVMQMIAEAAGGWCDHPSVTILDRDRHDAINVTAHGIVMVEGVEHRFIVDDGNWNGTVLRDWDGDAVFEYRKPTTYALQPEARLIDEAIMAGKGPLLLMKWDAILSNHQDIAAIPGKYAYDRYFQPGIKVESHWREAAAKHHFVIVDEETAQETRKRLASPSQESSRG</sequence>
<organism evidence="1 2">
    <name type="scientific">Bosea minatitlanensis</name>
    <dbReference type="NCBI Taxonomy" id="128782"/>
    <lineage>
        <taxon>Bacteria</taxon>
        <taxon>Pseudomonadati</taxon>
        <taxon>Pseudomonadota</taxon>
        <taxon>Alphaproteobacteria</taxon>
        <taxon>Hyphomicrobiales</taxon>
        <taxon>Boseaceae</taxon>
        <taxon>Bosea</taxon>
    </lineage>
</organism>
<keyword evidence="2" id="KW-1185">Reference proteome</keyword>
<evidence type="ECO:0000313" key="1">
    <source>
        <dbReference type="EMBL" id="MFC5292645.1"/>
    </source>
</evidence>
<accession>A0ABW0F292</accession>
<dbReference type="Proteomes" id="UP001595976">
    <property type="component" value="Unassembled WGS sequence"/>
</dbReference>